<protein>
    <submittedName>
        <fullName evidence="1 3">Uncharacterized protein</fullName>
    </submittedName>
</protein>
<gene>
    <name evidence="1" type="ORF">BTMF_LOCUS5094</name>
</gene>
<evidence type="ECO:0000313" key="2">
    <source>
        <dbReference type="Proteomes" id="UP000280834"/>
    </source>
</evidence>
<dbReference type="Proteomes" id="UP000280834">
    <property type="component" value="Unassembled WGS sequence"/>
</dbReference>
<evidence type="ECO:0000313" key="3">
    <source>
        <dbReference type="WBParaSite" id="BTMF_0000583101-mRNA-1"/>
    </source>
</evidence>
<keyword evidence="2" id="KW-1185">Reference proteome</keyword>
<name>A0A0R3QHG6_9BILA</name>
<reference evidence="1 2" key="2">
    <citation type="submission" date="2018-11" db="EMBL/GenBank/DDBJ databases">
        <authorList>
            <consortium name="Pathogen Informatics"/>
        </authorList>
    </citation>
    <scope>NUCLEOTIDE SEQUENCE [LARGE SCALE GENOMIC DNA]</scope>
</reference>
<evidence type="ECO:0000313" key="1">
    <source>
        <dbReference type="EMBL" id="VDO17675.1"/>
    </source>
</evidence>
<proteinExistence type="predicted"/>
<dbReference type="AlphaFoldDB" id="A0A0R3QHG6"/>
<dbReference type="EMBL" id="UZAG01005317">
    <property type="protein sequence ID" value="VDO17675.1"/>
    <property type="molecule type" value="Genomic_DNA"/>
</dbReference>
<organism evidence="3">
    <name type="scientific">Brugia timori</name>
    <dbReference type="NCBI Taxonomy" id="42155"/>
    <lineage>
        <taxon>Eukaryota</taxon>
        <taxon>Metazoa</taxon>
        <taxon>Ecdysozoa</taxon>
        <taxon>Nematoda</taxon>
        <taxon>Chromadorea</taxon>
        <taxon>Rhabditida</taxon>
        <taxon>Spirurina</taxon>
        <taxon>Spiruromorpha</taxon>
        <taxon>Filarioidea</taxon>
        <taxon>Onchocercidae</taxon>
        <taxon>Brugia</taxon>
    </lineage>
</organism>
<sequence>MATIKSSESIPENVTAPQTSIITNLRIQKVSNLFHNISQSFSLIYHLQEKRLPTY</sequence>
<dbReference type="WBParaSite" id="BTMF_0000583101-mRNA-1">
    <property type="protein sequence ID" value="BTMF_0000583101-mRNA-1"/>
    <property type="gene ID" value="BTMF_0000583101"/>
</dbReference>
<accession>A0A0R3QHG6</accession>
<reference evidence="3" key="1">
    <citation type="submission" date="2017-02" db="UniProtKB">
        <authorList>
            <consortium name="WormBaseParasite"/>
        </authorList>
    </citation>
    <scope>IDENTIFICATION</scope>
</reference>